<dbReference type="GO" id="GO:0019239">
    <property type="term" value="F:deaminase activity"/>
    <property type="evidence" value="ECO:0007669"/>
    <property type="project" value="TreeGrafter"/>
</dbReference>
<dbReference type="GO" id="GO:0005829">
    <property type="term" value="C:cytosol"/>
    <property type="evidence" value="ECO:0007669"/>
    <property type="project" value="TreeGrafter"/>
</dbReference>
<evidence type="ECO:0000313" key="2">
    <source>
        <dbReference type="EMBL" id="RJP68998.1"/>
    </source>
</evidence>
<comment type="caution">
    <text evidence="2">The sequence shown here is derived from an EMBL/GenBank/DDBJ whole genome shotgun (WGS) entry which is preliminary data.</text>
</comment>
<dbReference type="Gene3D" id="3.30.1330.40">
    <property type="entry name" value="RutC-like"/>
    <property type="match status" value="1"/>
</dbReference>
<dbReference type="CDD" id="cd00448">
    <property type="entry name" value="YjgF_YER057c_UK114_family"/>
    <property type="match status" value="1"/>
</dbReference>
<dbReference type="InterPro" id="IPR035959">
    <property type="entry name" value="RutC-like_sf"/>
</dbReference>
<evidence type="ECO:0000256" key="1">
    <source>
        <dbReference type="ARBA" id="ARBA00010552"/>
    </source>
</evidence>
<dbReference type="Pfam" id="PF01042">
    <property type="entry name" value="Ribonuc_L-PSP"/>
    <property type="match status" value="1"/>
</dbReference>
<dbReference type="FunFam" id="3.30.1330.40:FF:000001">
    <property type="entry name" value="L-PSP family endoribonuclease"/>
    <property type="match status" value="1"/>
</dbReference>
<comment type="similarity">
    <text evidence="1">Belongs to the RutC family.</text>
</comment>
<dbReference type="AlphaFoldDB" id="A0A419EWF3"/>
<proteinExistence type="inferred from homology"/>
<dbReference type="EMBL" id="QZKI01000087">
    <property type="protein sequence ID" value="RJP68998.1"/>
    <property type="molecule type" value="Genomic_DNA"/>
</dbReference>
<name>A0A419EWF3_9BACT</name>
<evidence type="ECO:0000313" key="3">
    <source>
        <dbReference type="Proteomes" id="UP000285961"/>
    </source>
</evidence>
<dbReference type="SUPFAM" id="SSF55298">
    <property type="entry name" value="YjgF-like"/>
    <property type="match status" value="1"/>
</dbReference>
<protein>
    <submittedName>
        <fullName evidence="2">RidA family protein</fullName>
    </submittedName>
</protein>
<dbReference type="InterPro" id="IPR006175">
    <property type="entry name" value="YjgF/YER057c/UK114"/>
</dbReference>
<accession>A0A419EWF3</accession>
<organism evidence="2 3">
    <name type="scientific">Candidatus Abyssobacteria bacterium SURF_17</name>
    <dbReference type="NCBI Taxonomy" id="2093361"/>
    <lineage>
        <taxon>Bacteria</taxon>
        <taxon>Pseudomonadati</taxon>
        <taxon>Candidatus Hydrogenedentota</taxon>
        <taxon>Candidatus Abyssobacteria</taxon>
    </lineage>
</organism>
<dbReference type="InterPro" id="IPR006056">
    <property type="entry name" value="RidA"/>
</dbReference>
<dbReference type="Proteomes" id="UP000285961">
    <property type="component" value="Unassembled WGS sequence"/>
</dbReference>
<reference evidence="2 3" key="1">
    <citation type="journal article" date="2017" name="ISME J.">
        <title>Energy and carbon metabolisms in a deep terrestrial subsurface fluid microbial community.</title>
        <authorList>
            <person name="Momper L."/>
            <person name="Jungbluth S.P."/>
            <person name="Lee M.D."/>
            <person name="Amend J.P."/>
        </authorList>
    </citation>
    <scope>NUCLEOTIDE SEQUENCE [LARGE SCALE GENOMIC DNA]</scope>
    <source>
        <strain evidence="2">SURF_17</strain>
    </source>
</reference>
<dbReference type="PANTHER" id="PTHR11803">
    <property type="entry name" value="2-IMINOBUTANOATE/2-IMINOPROPANOATE DEAMINASE RIDA"/>
    <property type="match status" value="1"/>
</dbReference>
<gene>
    <name evidence="2" type="ORF">C4532_11630</name>
</gene>
<dbReference type="NCBIfam" id="TIGR00004">
    <property type="entry name" value="Rid family detoxifying hydrolase"/>
    <property type="match status" value="1"/>
</dbReference>
<dbReference type="PANTHER" id="PTHR11803:SF39">
    <property type="entry name" value="2-IMINOBUTANOATE_2-IMINOPROPANOATE DEAMINASE"/>
    <property type="match status" value="1"/>
</dbReference>
<sequence>MTKKIILTDKAPKPVGPYSQAITAGGWIYLSGQIPIDPKTNELALGPIEEQTRLVLSNAQHVLEAAGASLKDVIKVGIFIANMDDFSKINAVYSEFFPSEPPARSTVQVARLPKDVGIEVELVAYKG</sequence>